<accession>A0A0E0LUR2</accession>
<feature type="domain" description="DC1" evidence="3">
    <location>
        <begin position="19"/>
        <end position="69"/>
    </location>
</feature>
<reference evidence="4" key="2">
    <citation type="submission" date="2018-05" db="EMBL/GenBank/DDBJ databases">
        <title>OpunRS2 (Oryza punctata Reference Sequence Version 2).</title>
        <authorList>
            <person name="Zhang J."/>
            <person name="Kudrna D."/>
            <person name="Lee S."/>
            <person name="Talag J."/>
            <person name="Welchert J."/>
            <person name="Wing R.A."/>
        </authorList>
    </citation>
    <scope>NUCLEOTIDE SEQUENCE [LARGE SCALE GENOMIC DNA]</scope>
</reference>
<feature type="transmembrane region" description="Helical" evidence="2">
    <location>
        <begin position="251"/>
        <end position="279"/>
    </location>
</feature>
<protein>
    <recommendedName>
        <fullName evidence="3">DC1 domain-containing protein</fullName>
    </recommendedName>
</protein>
<dbReference type="OMA" id="RNMPVIR"/>
<dbReference type="STRING" id="4537.A0A0E0LUR2"/>
<dbReference type="AlphaFoldDB" id="A0A0E0LUR2"/>
<dbReference type="Pfam" id="PF03107">
    <property type="entry name" value="C1_2"/>
    <property type="match status" value="1"/>
</dbReference>
<sequence>MKVKSEKDTPAPAEIRGHPFHSTHKLNLITADDAGRFVCDGCKELGGAGCARYACEEAGCDFDLHAPCALAPDVLPPEHTMFKGDAAFVLLHEPPPTTDDGDLRVCDACGDEVRGFVYHCFDRDLDLHPCCAHLPGRVALGGVAFELSSGGGGGGSAPRRCLYCRTGEGSRPHLRRKYWTYSSDDFDGEAVHLHVACVKRMAYESSSAGSSSHRIDGGGRNMPVIRAPVQAAVALRKNGRSRSKLKKFLKIVAFVLRVVVGVLFGDPTAMAVAVVGLVFPNG</sequence>
<dbReference type="InterPro" id="IPR004146">
    <property type="entry name" value="DC1"/>
</dbReference>
<proteinExistence type="predicted"/>
<dbReference type="EnsemblPlants" id="OPUNC08G12670.1">
    <property type="protein sequence ID" value="OPUNC08G12670.1"/>
    <property type="gene ID" value="OPUNC08G12670"/>
</dbReference>
<keyword evidence="1" id="KW-0677">Repeat</keyword>
<dbReference type="PANTHER" id="PTHR46477">
    <property type="entry name" value="CYSTEINE/HISTIDINE-RICH C1 DOMAIN FAMILY PROTEIN"/>
    <property type="match status" value="1"/>
</dbReference>
<dbReference type="InterPro" id="IPR046349">
    <property type="entry name" value="C1-like_sf"/>
</dbReference>
<evidence type="ECO:0000256" key="2">
    <source>
        <dbReference type="SAM" id="Phobius"/>
    </source>
</evidence>
<keyword evidence="2" id="KW-1133">Transmembrane helix</keyword>
<keyword evidence="2" id="KW-0472">Membrane</keyword>
<evidence type="ECO:0000313" key="5">
    <source>
        <dbReference type="Proteomes" id="UP000026962"/>
    </source>
</evidence>
<organism evidence="4">
    <name type="scientific">Oryza punctata</name>
    <name type="common">Red rice</name>
    <dbReference type="NCBI Taxonomy" id="4537"/>
    <lineage>
        <taxon>Eukaryota</taxon>
        <taxon>Viridiplantae</taxon>
        <taxon>Streptophyta</taxon>
        <taxon>Embryophyta</taxon>
        <taxon>Tracheophyta</taxon>
        <taxon>Spermatophyta</taxon>
        <taxon>Magnoliopsida</taxon>
        <taxon>Liliopsida</taxon>
        <taxon>Poales</taxon>
        <taxon>Poaceae</taxon>
        <taxon>BOP clade</taxon>
        <taxon>Oryzoideae</taxon>
        <taxon>Oryzeae</taxon>
        <taxon>Oryzinae</taxon>
        <taxon>Oryza</taxon>
    </lineage>
</organism>
<dbReference type="SUPFAM" id="SSF57889">
    <property type="entry name" value="Cysteine-rich domain"/>
    <property type="match status" value="2"/>
</dbReference>
<evidence type="ECO:0000259" key="3">
    <source>
        <dbReference type="Pfam" id="PF03107"/>
    </source>
</evidence>
<dbReference type="Gramene" id="OPUNC08G12670.1">
    <property type="protein sequence ID" value="OPUNC08G12670.1"/>
    <property type="gene ID" value="OPUNC08G12670"/>
</dbReference>
<dbReference type="PANTHER" id="PTHR46477:SF24">
    <property type="entry name" value="OS08G0404900 PROTEIN"/>
    <property type="match status" value="1"/>
</dbReference>
<evidence type="ECO:0000256" key="1">
    <source>
        <dbReference type="ARBA" id="ARBA00022737"/>
    </source>
</evidence>
<keyword evidence="2" id="KW-0812">Transmembrane</keyword>
<name>A0A0E0LUR2_ORYPU</name>
<reference evidence="4" key="1">
    <citation type="submission" date="2015-04" db="UniProtKB">
        <authorList>
            <consortium name="EnsemblPlants"/>
        </authorList>
    </citation>
    <scope>IDENTIFICATION</scope>
</reference>
<evidence type="ECO:0000313" key="4">
    <source>
        <dbReference type="EnsemblPlants" id="OPUNC08G12670.1"/>
    </source>
</evidence>
<dbReference type="eggNOG" id="ENOG502QU43">
    <property type="taxonomic scope" value="Eukaryota"/>
</dbReference>
<dbReference type="Proteomes" id="UP000026962">
    <property type="component" value="Chromosome 8"/>
</dbReference>
<dbReference type="HOGENOM" id="CLU_056082_1_0_1"/>
<keyword evidence="5" id="KW-1185">Reference proteome</keyword>